<comment type="similarity">
    <text evidence="2 13 14">Belongs to the TonB-dependent receptor family.</text>
</comment>
<dbReference type="InterPro" id="IPR036942">
    <property type="entry name" value="Beta-barrel_TonB_sf"/>
</dbReference>
<evidence type="ECO:0000256" key="6">
    <source>
        <dbReference type="ARBA" id="ARBA00022692"/>
    </source>
</evidence>
<dbReference type="AlphaFoldDB" id="A0A8J7Z093"/>
<comment type="caution">
    <text evidence="19">The sequence shown here is derived from an EMBL/GenBank/DDBJ whole genome shotgun (WGS) entry which is preliminary data.</text>
</comment>
<feature type="signal peptide" evidence="15">
    <location>
        <begin position="1"/>
        <end position="24"/>
    </location>
</feature>
<evidence type="ECO:0000256" key="8">
    <source>
        <dbReference type="ARBA" id="ARBA00023004"/>
    </source>
</evidence>
<keyword evidence="8" id="KW-0408">Iron</keyword>
<reference evidence="19" key="1">
    <citation type="submission" date="2019-12" db="EMBL/GenBank/DDBJ databases">
        <title>High-Quality draft genome sequences of three cyanobacteria isolated from the limestone walls of the Old Cathedral of Coimbra.</title>
        <authorList>
            <person name="Tiago I."/>
            <person name="Soares F."/>
            <person name="Portugal A."/>
        </authorList>
    </citation>
    <scope>NUCLEOTIDE SEQUENCE</scope>
    <source>
        <strain evidence="19">A</strain>
    </source>
</reference>
<dbReference type="Gene3D" id="2.170.130.10">
    <property type="entry name" value="TonB-dependent receptor, plug domain"/>
    <property type="match status" value="1"/>
</dbReference>
<evidence type="ECO:0000259" key="18">
    <source>
        <dbReference type="Pfam" id="PF11741"/>
    </source>
</evidence>
<dbReference type="InterPro" id="IPR021731">
    <property type="entry name" value="AMIN_dom"/>
</dbReference>
<dbReference type="Pfam" id="PF07715">
    <property type="entry name" value="Plug"/>
    <property type="match status" value="1"/>
</dbReference>
<dbReference type="SUPFAM" id="SSF56935">
    <property type="entry name" value="Porins"/>
    <property type="match status" value="1"/>
</dbReference>
<dbReference type="GO" id="GO:0009279">
    <property type="term" value="C:cell outer membrane"/>
    <property type="evidence" value="ECO:0007669"/>
    <property type="project" value="UniProtKB-SubCell"/>
</dbReference>
<dbReference type="EMBL" id="WVIE01000001">
    <property type="protein sequence ID" value="NDJ15743.1"/>
    <property type="molecule type" value="Genomic_DNA"/>
</dbReference>
<keyword evidence="20" id="KW-1185">Reference proteome</keyword>
<feature type="domain" description="AMIN" evidence="18">
    <location>
        <begin position="82"/>
        <end position="165"/>
    </location>
</feature>
<dbReference type="Gene3D" id="2.40.170.20">
    <property type="entry name" value="TonB-dependent receptor, beta-barrel domain"/>
    <property type="match status" value="1"/>
</dbReference>
<keyword evidence="11 13" id="KW-0472">Membrane</keyword>
<dbReference type="Pfam" id="PF11741">
    <property type="entry name" value="AMIN"/>
    <property type="match status" value="1"/>
</dbReference>
<evidence type="ECO:0000256" key="5">
    <source>
        <dbReference type="ARBA" id="ARBA00022496"/>
    </source>
</evidence>
<accession>A0A8J7Z093</accession>
<dbReference type="PANTHER" id="PTHR32552">
    <property type="entry name" value="FERRICHROME IRON RECEPTOR-RELATED"/>
    <property type="match status" value="1"/>
</dbReference>
<evidence type="ECO:0000313" key="20">
    <source>
        <dbReference type="Proteomes" id="UP000646053"/>
    </source>
</evidence>
<evidence type="ECO:0000256" key="1">
    <source>
        <dbReference type="ARBA" id="ARBA00004571"/>
    </source>
</evidence>
<dbReference type="GO" id="GO:0038023">
    <property type="term" value="F:signaling receptor activity"/>
    <property type="evidence" value="ECO:0007669"/>
    <property type="project" value="InterPro"/>
</dbReference>
<dbReference type="GO" id="GO:0015891">
    <property type="term" value="P:siderophore transport"/>
    <property type="evidence" value="ECO:0007669"/>
    <property type="project" value="InterPro"/>
</dbReference>
<keyword evidence="7 15" id="KW-0732">Signal</keyword>
<name>A0A8J7Z093_9CYAN</name>
<protein>
    <submittedName>
        <fullName evidence="19">TonB-dependent siderophore receptor</fullName>
    </submittedName>
</protein>
<evidence type="ECO:0000256" key="14">
    <source>
        <dbReference type="RuleBase" id="RU003357"/>
    </source>
</evidence>
<evidence type="ECO:0000256" key="10">
    <source>
        <dbReference type="ARBA" id="ARBA00023077"/>
    </source>
</evidence>
<evidence type="ECO:0000256" key="7">
    <source>
        <dbReference type="ARBA" id="ARBA00022729"/>
    </source>
</evidence>
<dbReference type="NCBIfam" id="TIGR01783">
    <property type="entry name" value="TonB-siderophor"/>
    <property type="match status" value="1"/>
</dbReference>
<evidence type="ECO:0000256" key="11">
    <source>
        <dbReference type="ARBA" id="ARBA00023136"/>
    </source>
</evidence>
<keyword evidence="9" id="KW-0406">Ion transport</keyword>
<dbReference type="Proteomes" id="UP000646053">
    <property type="component" value="Unassembled WGS sequence"/>
</dbReference>
<gene>
    <name evidence="19" type="ORF">GS601_00305</name>
</gene>
<dbReference type="GO" id="GO:0015344">
    <property type="term" value="F:siderophore uptake transmembrane transporter activity"/>
    <property type="evidence" value="ECO:0007669"/>
    <property type="project" value="TreeGrafter"/>
</dbReference>
<feature type="domain" description="TonB-dependent receptor plug" evidence="17">
    <location>
        <begin position="217"/>
        <end position="312"/>
    </location>
</feature>
<proteinExistence type="inferred from homology"/>
<dbReference type="InterPro" id="IPR037066">
    <property type="entry name" value="Plug_dom_sf"/>
</dbReference>
<feature type="domain" description="TonB-dependent receptor-like beta-barrel" evidence="16">
    <location>
        <begin position="387"/>
        <end position="825"/>
    </location>
</feature>
<feature type="chain" id="PRO_5035328676" evidence="15">
    <location>
        <begin position="25"/>
        <end position="857"/>
    </location>
</feature>
<evidence type="ECO:0000256" key="9">
    <source>
        <dbReference type="ARBA" id="ARBA00023065"/>
    </source>
</evidence>
<keyword evidence="12 13" id="KW-0998">Cell outer membrane</keyword>
<keyword evidence="5" id="KW-0410">Iron transport</keyword>
<keyword evidence="6 13" id="KW-0812">Transmembrane</keyword>
<evidence type="ECO:0000313" key="19">
    <source>
        <dbReference type="EMBL" id="NDJ15743.1"/>
    </source>
</evidence>
<organism evidence="19 20">
    <name type="scientific">Myxacorys almedinensis A</name>
    <dbReference type="NCBI Taxonomy" id="2690445"/>
    <lineage>
        <taxon>Bacteria</taxon>
        <taxon>Bacillati</taxon>
        <taxon>Cyanobacteriota</taxon>
        <taxon>Cyanophyceae</taxon>
        <taxon>Leptolyngbyales</taxon>
        <taxon>Leptolyngbyaceae</taxon>
        <taxon>Myxacorys</taxon>
        <taxon>Myxacorys almedinensis</taxon>
    </lineage>
</organism>
<evidence type="ECO:0000256" key="12">
    <source>
        <dbReference type="ARBA" id="ARBA00023237"/>
    </source>
</evidence>
<dbReference type="PROSITE" id="PS52016">
    <property type="entry name" value="TONB_DEPENDENT_REC_3"/>
    <property type="match status" value="1"/>
</dbReference>
<dbReference type="InterPro" id="IPR010105">
    <property type="entry name" value="TonB_sidphr_rcpt"/>
</dbReference>
<evidence type="ECO:0000256" key="15">
    <source>
        <dbReference type="SAM" id="SignalP"/>
    </source>
</evidence>
<dbReference type="InterPro" id="IPR012910">
    <property type="entry name" value="Plug_dom"/>
</dbReference>
<evidence type="ECO:0000259" key="17">
    <source>
        <dbReference type="Pfam" id="PF07715"/>
    </source>
</evidence>
<dbReference type="Pfam" id="PF00593">
    <property type="entry name" value="TonB_dep_Rec_b-barrel"/>
    <property type="match status" value="1"/>
</dbReference>
<evidence type="ECO:0000256" key="3">
    <source>
        <dbReference type="ARBA" id="ARBA00022448"/>
    </source>
</evidence>
<keyword evidence="4 13" id="KW-1134">Transmembrane beta strand</keyword>
<evidence type="ECO:0000256" key="4">
    <source>
        <dbReference type="ARBA" id="ARBA00022452"/>
    </source>
</evidence>
<dbReference type="FunFam" id="2.170.130.10:FF:000001">
    <property type="entry name" value="Catecholate siderophore TonB-dependent receptor"/>
    <property type="match status" value="1"/>
</dbReference>
<dbReference type="CDD" id="cd01347">
    <property type="entry name" value="ligand_gated_channel"/>
    <property type="match status" value="1"/>
</dbReference>
<dbReference type="PANTHER" id="PTHR32552:SF68">
    <property type="entry name" value="FERRICHROME OUTER MEMBRANE TRANSPORTER_PHAGE RECEPTOR"/>
    <property type="match status" value="1"/>
</dbReference>
<dbReference type="RefSeq" id="WP_162421156.1">
    <property type="nucleotide sequence ID" value="NZ_WVIE01000001.1"/>
</dbReference>
<keyword evidence="19" id="KW-0675">Receptor</keyword>
<dbReference type="FunFam" id="2.40.170.20:FF:000005">
    <property type="entry name" value="TonB-dependent siderophore receptor"/>
    <property type="match status" value="1"/>
</dbReference>
<sequence length="857" mass="94661">MNVRKFSVSTQLMLMGVVSSSAIAWTLPGWAQLDSKQQKPLHLTPFTPTISTTRQHHFSRSATTLREWVAQIEAATVQVTGVNLNRTDTGLEIVLQTAEGKPLQVDATKFRSEGNSLIADIPNAVLTLPEGNEFRSENPVTGITAVNVTQVSASNISVIVTGTNALPTTDITLRTGEFAYSLNPEESEPDEEIVVTGEQNSYRVPNAATGTRTDTPIRDIPQSIQVIPQQVLKDQSVIRLTDALRNVSGVVQSGGFGQTDDQLNIRGFDAATILRDGLIDLNGLRETTSVEQIEVLKGPASILFGNVQPGGVINLVSKRPLREPYYFADFSAGSFSFYRPTIDFSGPLNPEKTVLYRLNAAYENAGSFRDFVDSQRFFIEPVLDFKIGNNTTLSLNLNYLYDDRTFDRGLVAFGRGIADIPRSRFLGEPDDNSEIKDFNVGYRLEHRFSENLTLRNVFRFGSQDSLNFRAEPLGLDESTGELLRNYRSNDTDSRIYSLQTELVGKFATGSVQHTLLLGLDFFRQTQDFTRTQLRGGLTPTINIFDPIYSFLQPSALNDPATRTGFNSVTKTDSLGVFLQDQIALADNLKLLVGGRFDVVDQKSEFLPFDESEVSESGQSDQAFTPRIGIVYQPIQPISLYASYSRSFVPSFGQRVDGSLLEPERGTQYEVGIKADLNRRLSATLALYQITKTNIATPDLANEGFSLAIGEQRNRGIELDIAGEILPGWRILTSYSYTNAEITKSNDLPVGATAALVPQHKASLWTTYEIQRGNLRGLGFGLGLFYVDARPGDLDSSYTLPSYFRTDAAIFYQRDNWKAAINLKNLFDVNSFESINYGRVSVVPGAPFTVVGSLSVNF</sequence>
<keyword evidence="3 13" id="KW-0813">Transport</keyword>
<comment type="subcellular location">
    <subcellularLocation>
        <location evidence="1 13">Cell outer membrane</location>
        <topology evidence="1 13">Multi-pass membrane protein</topology>
    </subcellularLocation>
</comment>
<evidence type="ECO:0000256" key="13">
    <source>
        <dbReference type="PROSITE-ProRule" id="PRU01360"/>
    </source>
</evidence>
<evidence type="ECO:0000259" key="16">
    <source>
        <dbReference type="Pfam" id="PF00593"/>
    </source>
</evidence>
<evidence type="ECO:0000256" key="2">
    <source>
        <dbReference type="ARBA" id="ARBA00009810"/>
    </source>
</evidence>
<dbReference type="InterPro" id="IPR000531">
    <property type="entry name" value="Beta-barrel_TonB"/>
</dbReference>
<keyword evidence="10 14" id="KW-0798">TonB box</keyword>
<dbReference type="InterPro" id="IPR039426">
    <property type="entry name" value="TonB-dep_rcpt-like"/>
</dbReference>